<dbReference type="EMBL" id="SMGK01000002">
    <property type="protein sequence ID" value="TCK74165.1"/>
    <property type="molecule type" value="Genomic_DNA"/>
</dbReference>
<keyword evidence="5" id="KW-1185">Reference proteome</keyword>
<evidence type="ECO:0000313" key="4">
    <source>
        <dbReference type="EMBL" id="TCK74165.1"/>
    </source>
</evidence>
<dbReference type="SUPFAM" id="SSF56529">
    <property type="entry name" value="FAH"/>
    <property type="match status" value="1"/>
</dbReference>
<comment type="similarity">
    <text evidence="1">Belongs to the FAH family.</text>
</comment>
<dbReference type="Gene3D" id="3.90.850.10">
    <property type="entry name" value="Fumarylacetoacetase-like, C-terminal domain"/>
    <property type="match status" value="1"/>
</dbReference>
<dbReference type="PANTHER" id="PTHR42796:SF4">
    <property type="entry name" value="FUMARYLACETOACETATE HYDROLASE DOMAIN-CONTAINING PROTEIN 2A"/>
    <property type="match status" value="1"/>
</dbReference>
<dbReference type="Proteomes" id="UP000295210">
    <property type="component" value="Unassembled WGS sequence"/>
</dbReference>
<proteinExistence type="inferred from homology"/>
<evidence type="ECO:0000313" key="5">
    <source>
        <dbReference type="Proteomes" id="UP000295210"/>
    </source>
</evidence>
<dbReference type="FunFam" id="3.90.850.10:FF:000002">
    <property type="entry name" value="2-hydroxyhepta-2,4-diene-1,7-dioate isomerase"/>
    <property type="match status" value="1"/>
</dbReference>
<dbReference type="OrthoDB" id="9805307at2"/>
<name>A0A4R1L7H9_9BACT</name>
<dbReference type="InterPro" id="IPR011234">
    <property type="entry name" value="Fumarylacetoacetase-like_C"/>
</dbReference>
<evidence type="ECO:0000256" key="1">
    <source>
        <dbReference type="ARBA" id="ARBA00010211"/>
    </source>
</evidence>
<feature type="domain" description="Fumarylacetoacetase-like C-terminal" evidence="3">
    <location>
        <begin position="70"/>
        <end position="273"/>
    </location>
</feature>
<keyword evidence="2" id="KW-0479">Metal-binding</keyword>
<dbReference type="GO" id="GO:0019752">
    <property type="term" value="P:carboxylic acid metabolic process"/>
    <property type="evidence" value="ECO:0007669"/>
    <property type="project" value="UniProtKB-ARBA"/>
</dbReference>
<reference evidence="4 5" key="1">
    <citation type="submission" date="2019-03" db="EMBL/GenBank/DDBJ databases">
        <title>Genomic Encyclopedia of Type Strains, Phase IV (KMG-IV): sequencing the most valuable type-strain genomes for metagenomic binning, comparative biology and taxonomic classification.</title>
        <authorList>
            <person name="Goeker M."/>
        </authorList>
    </citation>
    <scope>NUCLEOTIDE SEQUENCE [LARGE SCALE GENOMIC DNA]</scope>
    <source>
        <strain evidence="4 5">DSM 103428</strain>
    </source>
</reference>
<organism evidence="4 5">
    <name type="scientific">Acidipila rosea</name>
    <dbReference type="NCBI Taxonomy" id="768535"/>
    <lineage>
        <taxon>Bacteria</taxon>
        <taxon>Pseudomonadati</taxon>
        <taxon>Acidobacteriota</taxon>
        <taxon>Terriglobia</taxon>
        <taxon>Terriglobales</taxon>
        <taxon>Acidobacteriaceae</taxon>
        <taxon>Acidipila</taxon>
    </lineage>
</organism>
<dbReference type="InterPro" id="IPR036663">
    <property type="entry name" value="Fumarylacetoacetase_C_sf"/>
</dbReference>
<dbReference type="PANTHER" id="PTHR42796">
    <property type="entry name" value="FUMARYLACETOACETATE HYDROLASE DOMAIN-CONTAINING PROTEIN 2A-RELATED"/>
    <property type="match status" value="1"/>
</dbReference>
<sequence>MKFVTYLDTNGKPRPGVMKEDKVADLSSLGFEDVLSIIRAGKAGIEKAAAAPATIENAKLAAPLANPPRIFGIGLNYHDHAIESNMAIPKTPVVFMKLACGIIGPGQAIELPSISTQPDYEAEFAIVIGKGGRNITDNWRDHIFGYTILNDVSARDVQLATSQWTLGKSFPTFAPMGPAIVTADEIADPHALDVKLEIDGELLQNSNTRELIFKAPELLRYISSITPLEPGDIISTGTPAGVGLGRTPQRWLKPGETVAIEIAGLGRLVNPVVAGV</sequence>
<dbReference type="InterPro" id="IPR051121">
    <property type="entry name" value="FAH"/>
</dbReference>
<evidence type="ECO:0000259" key="3">
    <source>
        <dbReference type="Pfam" id="PF01557"/>
    </source>
</evidence>
<dbReference type="RefSeq" id="WP_131994814.1">
    <property type="nucleotide sequence ID" value="NZ_SMGK01000002.1"/>
</dbReference>
<accession>A0A4R1L7H9</accession>
<dbReference type="Pfam" id="PF01557">
    <property type="entry name" value="FAA_hydrolase"/>
    <property type="match status" value="1"/>
</dbReference>
<dbReference type="GO" id="GO:0016853">
    <property type="term" value="F:isomerase activity"/>
    <property type="evidence" value="ECO:0007669"/>
    <property type="project" value="UniProtKB-ARBA"/>
</dbReference>
<comment type="caution">
    <text evidence="4">The sequence shown here is derived from an EMBL/GenBank/DDBJ whole genome shotgun (WGS) entry which is preliminary data.</text>
</comment>
<dbReference type="GO" id="GO:0046872">
    <property type="term" value="F:metal ion binding"/>
    <property type="evidence" value="ECO:0007669"/>
    <property type="project" value="UniProtKB-KW"/>
</dbReference>
<protein>
    <submittedName>
        <fullName evidence="4">2-keto-4-pentenoate hydratase/2-oxohepta-3-ene-1,7-dioic acid hydratase in catechol pathway</fullName>
    </submittedName>
</protein>
<dbReference type="AlphaFoldDB" id="A0A4R1L7H9"/>
<evidence type="ECO:0000256" key="2">
    <source>
        <dbReference type="ARBA" id="ARBA00022723"/>
    </source>
</evidence>
<gene>
    <name evidence="4" type="ORF">C7378_1787</name>
</gene>